<evidence type="ECO:0000313" key="9">
    <source>
        <dbReference type="EMBL" id="MBC9129734.1"/>
    </source>
</evidence>
<keyword evidence="5" id="KW-0804">Transcription</keyword>
<dbReference type="Pfam" id="PF00874">
    <property type="entry name" value="PRD"/>
    <property type="match status" value="1"/>
</dbReference>
<dbReference type="Gene3D" id="3.40.50.2300">
    <property type="match status" value="1"/>
</dbReference>
<evidence type="ECO:0000256" key="4">
    <source>
        <dbReference type="ARBA" id="ARBA00023015"/>
    </source>
</evidence>
<keyword evidence="2" id="KW-0598">Phosphotransferase system</keyword>
<evidence type="ECO:0000259" key="7">
    <source>
        <dbReference type="PROSITE" id="PS51099"/>
    </source>
</evidence>
<gene>
    <name evidence="9" type="ORF">FcAc13_00205</name>
</gene>
<evidence type="ECO:0000256" key="1">
    <source>
        <dbReference type="ARBA" id="ARBA00022679"/>
    </source>
</evidence>
<dbReference type="SUPFAM" id="SSF55804">
    <property type="entry name" value="Phoshotransferase/anion transport protein"/>
    <property type="match status" value="1"/>
</dbReference>
<proteinExistence type="predicted"/>
<dbReference type="RefSeq" id="WP_187754204.1">
    <property type="nucleotide sequence ID" value="NZ_JABURY010000001.1"/>
</dbReference>
<dbReference type="CDD" id="cd05568">
    <property type="entry name" value="PTS_IIB_bgl_like"/>
    <property type="match status" value="1"/>
</dbReference>
<dbReference type="PROSITE" id="PS51372">
    <property type="entry name" value="PRD_2"/>
    <property type="match status" value="1"/>
</dbReference>
<dbReference type="Proteomes" id="UP000651208">
    <property type="component" value="Unassembled WGS sequence"/>
</dbReference>
<dbReference type="InterPro" id="IPR036095">
    <property type="entry name" value="PTS_EIIB-like_sf"/>
</dbReference>
<dbReference type="Gene3D" id="1.10.10.10">
    <property type="entry name" value="Winged helix-like DNA-binding domain superfamily/Winged helix DNA-binding domain"/>
    <property type="match status" value="1"/>
</dbReference>
<dbReference type="PANTHER" id="PTHR30185">
    <property type="entry name" value="CRYPTIC BETA-GLUCOSIDE BGL OPERON ANTITERMINATOR"/>
    <property type="match status" value="1"/>
</dbReference>
<dbReference type="SUPFAM" id="SSF63520">
    <property type="entry name" value="PTS-regulatory domain, PRD"/>
    <property type="match status" value="1"/>
</dbReference>
<dbReference type="PROSITE" id="PS51094">
    <property type="entry name" value="PTS_EIIA_TYPE_2"/>
    <property type="match status" value="1"/>
</dbReference>
<evidence type="ECO:0000256" key="2">
    <source>
        <dbReference type="ARBA" id="ARBA00022683"/>
    </source>
</evidence>
<dbReference type="InterPro" id="IPR002178">
    <property type="entry name" value="PTS_EIIA_type-2_dom"/>
</dbReference>
<dbReference type="InterPro" id="IPR050661">
    <property type="entry name" value="BglG_antiterminators"/>
</dbReference>
<dbReference type="PANTHER" id="PTHR30185:SF18">
    <property type="entry name" value="TRANSCRIPTIONAL REGULATOR MTLR"/>
    <property type="match status" value="1"/>
</dbReference>
<evidence type="ECO:0000313" key="10">
    <source>
        <dbReference type="Proteomes" id="UP000651208"/>
    </source>
</evidence>
<protein>
    <submittedName>
        <fullName evidence="9">Transcription antiterminator</fullName>
    </submittedName>
</protein>
<evidence type="ECO:0000259" key="6">
    <source>
        <dbReference type="PROSITE" id="PS51094"/>
    </source>
</evidence>
<dbReference type="InterPro" id="IPR011608">
    <property type="entry name" value="PRD"/>
</dbReference>
<sequence>MLTQRQACLARLLIKQNGYKTVKYYAQELNISQRTVHSDLVQIGNSLLKQGYVLDKKPGIGIAVKKTHKASSGSKVRTLTLSKFNRRKKIIELMLLEGKTVTFEYLSTLFSVSKSSIEHDLKFVKKLLTSKNRLQLISDAAGTRLFGSEIDIQNAYLIFNFFIYEASLDILDDGNAKLMTLTHYYGEQNVKTCFRVLYAYVRLDSNFIAEHYIFNVLNMLVIMVYRAKNNHHIDENITINDNVQLFKNSAKNLLKKISSRLNFSFSDGDINYLSKCLLSNRIDICASNQCDITLVDKIISSVGASLYIDFSKDYKLRDYLIQHIPPMLYRLREGIKINNPFATQVKHDFSVLFNLIWIIASECEDELGITFNSDEIGFLTIHFQAAIERVKHGKKILVVCQNGIATTELLVNRIIRVLPSLTTIEVASVSELNNETLANVDLIISTINLSLDCIKVIVVSPLLSEQDIRNILNIYGEQLVLNDHIQEGELTFFYLNNYLNKDFIYLNQNYNSKEELINCIGEKLIAQQIIQPEFVQGMINREALGGTDLPTGVAIPHGNPKFVKQTQIIMVTNFKAIKWNEHLVKMIIIVCIAEKDTKNLKKILAEVYSLVKNKSVINQLCEISNNQTFIHYLKGA</sequence>
<keyword evidence="3" id="KW-0677">Repeat</keyword>
<evidence type="ECO:0000259" key="8">
    <source>
        <dbReference type="PROSITE" id="PS51372"/>
    </source>
</evidence>
<dbReference type="PROSITE" id="PS51099">
    <property type="entry name" value="PTS_EIIB_TYPE_2"/>
    <property type="match status" value="1"/>
</dbReference>
<evidence type="ECO:0000256" key="3">
    <source>
        <dbReference type="ARBA" id="ARBA00022737"/>
    </source>
</evidence>
<dbReference type="InterPro" id="IPR003501">
    <property type="entry name" value="PTS_EIIB_2/3"/>
</dbReference>
<keyword evidence="4" id="KW-0805">Transcription regulation</keyword>
<dbReference type="Gene3D" id="3.40.930.10">
    <property type="entry name" value="Mannitol-specific EII, Chain A"/>
    <property type="match status" value="1"/>
</dbReference>
<keyword evidence="10" id="KW-1185">Reference proteome</keyword>
<feature type="domain" description="PTS EIIB type-2" evidence="7">
    <location>
        <begin position="394"/>
        <end position="483"/>
    </location>
</feature>
<dbReference type="Gene3D" id="1.10.1790.10">
    <property type="entry name" value="PRD domain"/>
    <property type="match status" value="1"/>
</dbReference>
<dbReference type="Pfam" id="PF00359">
    <property type="entry name" value="PTS_EIIA_2"/>
    <property type="match status" value="1"/>
</dbReference>
<dbReference type="InterPro" id="IPR013011">
    <property type="entry name" value="PTS_EIIB_2"/>
</dbReference>
<accession>A0ABR7QU37</accession>
<dbReference type="CDD" id="cd00211">
    <property type="entry name" value="PTS_IIA_fru"/>
    <property type="match status" value="1"/>
</dbReference>
<reference evidence="9 10" key="1">
    <citation type="submission" date="2020-06" db="EMBL/GenBank/DDBJ databases">
        <title>Frischella cerana isolated from Apis cerana gut homogenate.</title>
        <authorList>
            <person name="Wolter L.A."/>
            <person name="Suenami S."/>
            <person name="Miyazaki R."/>
        </authorList>
    </citation>
    <scope>NUCLEOTIDE SEQUENCE [LARGE SCALE GENOMIC DNA]</scope>
    <source>
        <strain evidence="9 10">Ac13</strain>
    </source>
</reference>
<dbReference type="Pfam" id="PF02302">
    <property type="entry name" value="PTS_IIB"/>
    <property type="match status" value="1"/>
</dbReference>
<dbReference type="InterPro" id="IPR036634">
    <property type="entry name" value="PRD_sf"/>
</dbReference>
<organism evidence="9 10">
    <name type="scientific">Frischella japonica</name>
    <dbReference type="NCBI Taxonomy" id="2741544"/>
    <lineage>
        <taxon>Bacteria</taxon>
        <taxon>Pseudomonadati</taxon>
        <taxon>Pseudomonadota</taxon>
        <taxon>Gammaproteobacteria</taxon>
        <taxon>Orbales</taxon>
        <taxon>Orbaceae</taxon>
        <taxon>Frischella</taxon>
    </lineage>
</organism>
<dbReference type="SUPFAM" id="SSF52794">
    <property type="entry name" value="PTS system IIB component-like"/>
    <property type="match status" value="1"/>
</dbReference>
<feature type="domain" description="PRD" evidence="8">
    <location>
        <begin position="286"/>
        <end position="393"/>
    </location>
</feature>
<name>A0ABR7QU37_9GAMM</name>
<comment type="caution">
    <text evidence="9">The sequence shown here is derived from an EMBL/GenBank/DDBJ whole genome shotgun (WGS) entry which is preliminary data.</text>
</comment>
<feature type="domain" description="PTS EIIA type-2" evidence="6">
    <location>
        <begin position="497"/>
        <end position="636"/>
    </location>
</feature>
<keyword evidence="1" id="KW-0808">Transferase</keyword>
<evidence type="ECO:0000256" key="5">
    <source>
        <dbReference type="ARBA" id="ARBA00023163"/>
    </source>
</evidence>
<dbReference type="InterPro" id="IPR016152">
    <property type="entry name" value="PTrfase/Anion_transptr"/>
</dbReference>
<dbReference type="InterPro" id="IPR036388">
    <property type="entry name" value="WH-like_DNA-bd_sf"/>
</dbReference>
<dbReference type="EMBL" id="JABURY010000001">
    <property type="protein sequence ID" value="MBC9129734.1"/>
    <property type="molecule type" value="Genomic_DNA"/>
</dbReference>